<evidence type="ECO:0000256" key="4">
    <source>
        <dbReference type="ARBA" id="ARBA00022989"/>
    </source>
</evidence>
<evidence type="ECO:0000256" key="5">
    <source>
        <dbReference type="ARBA" id="ARBA00023136"/>
    </source>
</evidence>
<dbReference type="GO" id="GO:0016020">
    <property type="term" value="C:membrane"/>
    <property type="evidence" value="ECO:0007669"/>
    <property type="project" value="UniProtKB-SubCell"/>
</dbReference>
<keyword evidence="2 10" id="KW-0808">Transferase</keyword>
<feature type="domain" description="Palmitoyltransferase DHHC" evidence="12">
    <location>
        <begin position="155"/>
        <end position="278"/>
    </location>
</feature>
<reference evidence="13" key="1">
    <citation type="submission" date="2023-02" db="EMBL/GenBank/DDBJ databases">
        <title>Identification and recombinant expression of a fungal hydrolase from Papiliotrema laurentii that hydrolyzes apple cutin and clears colloidal polyester polyurethane.</title>
        <authorList>
            <consortium name="DOE Joint Genome Institute"/>
            <person name="Roman V.A."/>
            <person name="Bojanowski C."/>
            <person name="Crable B.R."/>
            <person name="Wagner D.N."/>
            <person name="Hung C.S."/>
            <person name="Nadeau L.J."/>
            <person name="Schratz L."/>
            <person name="Haridas S."/>
            <person name="Pangilinan J."/>
            <person name="Lipzen A."/>
            <person name="Na H."/>
            <person name="Yan M."/>
            <person name="Ng V."/>
            <person name="Grigoriev I.V."/>
            <person name="Spatafora J.W."/>
            <person name="Barlow D."/>
            <person name="Biffinger J."/>
            <person name="Kelley-Loughnane N."/>
            <person name="Varaljay V.A."/>
            <person name="Crookes-Goodson W.J."/>
        </authorList>
    </citation>
    <scope>NUCLEOTIDE SEQUENCE</scope>
    <source>
        <strain evidence="13">5307AH</strain>
    </source>
</reference>
<keyword evidence="7" id="KW-0449">Lipoprotein</keyword>
<feature type="transmembrane region" description="Helical" evidence="10">
    <location>
        <begin position="202"/>
        <end position="221"/>
    </location>
</feature>
<feature type="transmembrane region" description="Helical" evidence="10">
    <location>
        <begin position="58"/>
        <end position="76"/>
    </location>
</feature>
<dbReference type="InterPro" id="IPR039859">
    <property type="entry name" value="PFA4/ZDH16/20/ERF2-like"/>
</dbReference>
<name>A0AAD9FX31_PAPLA</name>
<gene>
    <name evidence="13" type="ORF">DB88DRAFT_479671</name>
</gene>
<keyword evidence="4 10" id="KW-1133">Transmembrane helix</keyword>
<evidence type="ECO:0000256" key="8">
    <source>
        <dbReference type="ARBA" id="ARBA00023315"/>
    </source>
</evidence>
<comment type="subcellular location">
    <subcellularLocation>
        <location evidence="1">Membrane</location>
        <topology evidence="1">Multi-pass membrane protein</topology>
    </subcellularLocation>
</comment>
<keyword evidence="3 10" id="KW-0812">Transmembrane</keyword>
<dbReference type="Pfam" id="PF01529">
    <property type="entry name" value="DHHC"/>
    <property type="match status" value="1"/>
</dbReference>
<evidence type="ECO:0000313" key="14">
    <source>
        <dbReference type="Proteomes" id="UP001182556"/>
    </source>
</evidence>
<sequence>MAIFRTCSGLVIRCFKRVEHAADWLTGKAGPVFVFLCWTLIILGGLCFFDAVGRDLGPWSTLLLLPIFILVPLNLYGQYYLVTHVPPGFPSSRALALSPNPLPQDIERRWFDLSTEKSLWSPERWGMRKRGRPLTSGYGHVSQQDGNEGQDGSKRIRRCRKCDGPKPERAHHCSVCKRCILLMDHHCPWINACVGLHNQRHFILFMVWLSIGCWTVALLGIDKFWDSFGSIDSWPGYLPSIFFTLTWVLCIAIGFAVPILCAWHIYMITRNETSIESHDNAYLESRAKADGLIYLNPYDLGRRRNLNFFFNIGPDGYSKWTLLFPLVVPPASNGWSYPRRSMPSDHHIPATGLHAPELADGLLAPDGVNGKQPSGGDVAEDGRIGRYVMGDHGSLTDDEEGGGGFMD</sequence>
<protein>
    <recommendedName>
        <fullName evidence="10">Palmitoyltransferase</fullName>
        <ecNumber evidence="10">2.3.1.225</ecNumber>
    </recommendedName>
</protein>
<evidence type="ECO:0000256" key="3">
    <source>
        <dbReference type="ARBA" id="ARBA00022692"/>
    </source>
</evidence>
<comment type="similarity">
    <text evidence="10">Belongs to the DHHC palmitoyltransferase family.</text>
</comment>
<keyword evidence="14" id="KW-1185">Reference proteome</keyword>
<dbReference type="PROSITE" id="PS50216">
    <property type="entry name" value="DHHC"/>
    <property type="match status" value="1"/>
</dbReference>
<dbReference type="InterPro" id="IPR001594">
    <property type="entry name" value="Palmitoyltrfase_DHHC"/>
</dbReference>
<evidence type="ECO:0000256" key="11">
    <source>
        <dbReference type="SAM" id="MobiDB-lite"/>
    </source>
</evidence>
<feature type="transmembrane region" description="Helical" evidence="10">
    <location>
        <begin position="241"/>
        <end position="266"/>
    </location>
</feature>
<evidence type="ECO:0000256" key="6">
    <source>
        <dbReference type="ARBA" id="ARBA00023139"/>
    </source>
</evidence>
<organism evidence="13 14">
    <name type="scientific">Papiliotrema laurentii</name>
    <name type="common">Cryptococcus laurentii</name>
    <dbReference type="NCBI Taxonomy" id="5418"/>
    <lineage>
        <taxon>Eukaryota</taxon>
        <taxon>Fungi</taxon>
        <taxon>Dikarya</taxon>
        <taxon>Basidiomycota</taxon>
        <taxon>Agaricomycotina</taxon>
        <taxon>Tremellomycetes</taxon>
        <taxon>Tremellales</taxon>
        <taxon>Rhynchogastremaceae</taxon>
        <taxon>Papiliotrema</taxon>
    </lineage>
</organism>
<comment type="caution">
    <text evidence="13">The sequence shown here is derived from an EMBL/GenBank/DDBJ whole genome shotgun (WGS) entry which is preliminary data.</text>
</comment>
<keyword evidence="5 10" id="KW-0472">Membrane</keyword>
<evidence type="ECO:0000256" key="10">
    <source>
        <dbReference type="RuleBase" id="RU079119"/>
    </source>
</evidence>
<evidence type="ECO:0000259" key="12">
    <source>
        <dbReference type="Pfam" id="PF01529"/>
    </source>
</evidence>
<evidence type="ECO:0000256" key="2">
    <source>
        <dbReference type="ARBA" id="ARBA00022679"/>
    </source>
</evidence>
<dbReference type="EC" id="2.3.1.225" evidence="10"/>
<comment type="domain">
    <text evidence="10">The DHHC domain is required for palmitoyltransferase activity.</text>
</comment>
<evidence type="ECO:0000256" key="1">
    <source>
        <dbReference type="ARBA" id="ARBA00004141"/>
    </source>
</evidence>
<feature type="region of interest" description="Disordered" evidence="11">
    <location>
        <begin position="361"/>
        <end position="383"/>
    </location>
</feature>
<feature type="transmembrane region" description="Helical" evidence="10">
    <location>
        <begin position="32"/>
        <end position="52"/>
    </location>
</feature>
<accession>A0AAD9FX31</accession>
<dbReference type="GO" id="GO:0019706">
    <property type="term" value="F:protein-cysteine S-palmitoyltransferase activity"/>
    <property type="evidence" value="ECO:0007669"/>
    <property type="project" value="UniProtKB-EC"/>
</dbReference>
<dbReference type="EMBL" id="JAODAN010000001">
    <property type="protein sequence ID" value="KAK1927884.1"/>
    <property type="molecule type" value="Genomic_DNA"/>
</dbReference>
<keyword evidence="6" id="KW-0564">Palmitate</keyword>
<dbReference type="Proteomes" id="UP001182556">
    <property type="component" value="Unassembled WGS sequence"/>
</dbReference>
<dbReference type="PANTHER" id="PTHR12246">
    <property type="entry name" value="PALMITOYLTRANSFERASE ZDHHC16"/>
    <property type="match status" value="1"/>
</dbReference>
<dbReference type="AlphaFoldDB" id="A0AAD9FX31"/>
<feature type="region of interest" description="Disordered" evidence="11">
    <location>
        <begin position="132"/>
        <end position="154"/>
    </location>
</feature>
<evidence type="ECO:0000313" key="13">
    <source>
        <dbReference type="EMBL" id="KAK1927884.1"/>
    </source>
</evidence>
<proteinExistence type="inferred from homology"/>
<comment type="catalytic activity">
    <reaction evidence="9 10">
        <text>L-cysteinyl-[protein] + hexadecanoyl-CoA = S-hexadecanoyl-L-cysteinyl-[protein] + CoA</text>
        <dbReference type="Rhea" id="RHEA:36683"/>
        <dbReference type="Rhea" id="RHEA-COMP:10131"/>
        <dbReference type="Rhea" id="RHEA-COMP:11032"/>
        <dbReference type="ChEBI" id="CHEBI:29950"/>
        <dbReference type="ChEBI" id="CHEBI:57287"/>
        <dbReference type="ChEBI" id="CHEBI:57379"/>
        <dbReference type="ChEBI" id="CHEBI:74151"/>
        <dbReference type="EC" id="2.3.1.225"/>
    </reaction>
</comment>
<keyword evidence="8 10" id="KW-0012">Acyltransferase</keyword>
<evidence type="ECO:0000256" key="7">
    <source>
        <dbReference type="ARBA" id="ARBA00023288"/>
    </source>
</evidence>
<evidence type="ECO:0000256" key="9">
    <source>
        <dbReference type="ARBA" id="ARBA00048048"/>
    </source>
</evidence>